<comment type="caution">
    <text evidence="8">The sequence shown here is derived from an EMBL/GenBank/DDBJ whole genome shotgun (WGS) entry which is preliminary data.</text>
</comment>
<dbReference type="Pfam" id="PF04321">
    <property type="entry name" value="RmlD_sub_bind"/>
    <property type="match status" value="1"/>
</dbReference>
<sequence length="297" mass="33039">MKVLVTGAGGQLGSEIRFISGEFKDLEFSFVDKNAVDICDFEAVQKALQGYDALINCAAYTAVDKAQSEEDKAFEINEKGALNLAKACEKFGVKLVHISTDYVFDGRAYQPMLENTPTAPLGVYGQSKLAGEKAILSQNLAHSCIIRTSWLWSEFGANFVKTIARLTKERNEISVVSDQIGSPTNARDLARTICTILSKLSDIKGVEIFHYANVGVASWYDFAYEIVRLLEHTYPTISCKVRAIKSSEYKTAAMRPFYSVLDTDKIKAYFGIEIPHWRDSLAKANLKNLIDFDKINA</sequence>
<evidence type="ECO:0000256" key="4">
    <source>
        <dbReference type="ARBA" id="ARBA00017099"/>
    </source>
</evidence>
<evidence type="ECO:0000313" key="9">
    <source>
        <dbReference type="Proteomes" id="UP000018731"/>
    </source>
</evidence>
<dbReference type="InterPro" id="IPR005913">
    <property type="entry name" value="dTDP_dehydrorham_reduct"/>
</dbReference>
<dbReference type="HOGENOM" id="CLU_045518_1_2_7"/>
<comment type="catalytic activity">
    <reaction evidence="5">
        <text>dTDP-beta-L-rhamnose + NADP(+) = dTDP-4-dehydro-beta-L-rhamnose + NADPH + H(+)</text>
        <dbReference type="Rhea" id="RHEA:21796"/>
        <dbReference type="ChEBI" id="CHEBI:15378"/>
        <dbReference type="ChEBI" id="CHEBI:57510"/>
        <dbReference type="ChEBI" id="CHEBI:57783"/>
        <dbReference type="ChEBI" id="CHEBI:58349"/>
        <dbReference type="ChEBI" id="CHEBI:62830"/>
        <dbReference type="EC" id="1.1.1.133"/>
    </reaction>
</comment>
<evidence type="ECO:0000256" key="1">
    <source>
        <dbReference type="ARBA" id="ARBA00004781"/>
    </source>
</evidence>
<dbReference type="Gene3D" id="3.90.25.10">
    <property type="entry name" value="UDP-galactose 4-epimerase, domain 1"/>
    <property type="match status" value="1"/>
</dbReference>
<dbReference type="Proteomes" id="UP000018731">
    <property type="component" value="Unassembled WGS sequence"/>
</dbReference>
<comment type="similarity">
    <text evidence="2 6">Belongs to the dTDP-4-dehydrorhamnose reductase family.</text>
</comment>
<dbReference type="UniPathway" id="UPA00124"/>
<dbReference type="InterPro" id="IPR029903">
    <property type="entry name" value="RmlD-like-bd"/>
</dbReference>
<dbReference type="PANTHER" id="PTHR10491:SF4">
    <property type="entry name" value="METHIONINE ADENOSYLTRANSFERASE 2 SUBUNIT BETA"/>
    <property type="match status" value="1"/>
</dbReference>
<dbReference type="Gene3D" id="3.40.50.720">
    <property type="entry name" value="NAD(P)-binding Rossmann-like Domain"/>
    <property type="match status" value="1"/>
</dbReference>
<name>V8CCI0_9HELI</name>
<dbReference type="EMBL" id="AZJI01000001">
    <property type="protein sequence ID" value="ETD24730.1"/>
    <property type="molecule type" value="Genomic_DNA"/>
</dbReference>
<dbReference type="STRING" id="1357400.HMPREF2086_00063"/>
<evidence type="ECO:0000256" key="5">
    <source>
        <dbReference type="ARBA" id="ARBA00048200"/>
    </source>
</evidence>
<dbReference type="eggNOG" id="COG1091">
    <property type="taxonomic scope" value="Bacteria"/>
</dbReference>
<evidence type="ECO:0000313" key="8">
    <source>
        <dbReference type="EMBL" id="ETD24730.1"/>
    </source>
</evidence>
<dbReference type="EC" id="1.1.1.133" evidence="3 6"/>
<dbReference type="SUPFAM" id="SSF51735">
    <property type="entry name" value="NAD(P)-binding Rossmann-fold domains"/>
    <property type="match status" value="1"/>
</dbReference>
<dbReference type="PATRIC" id="fig|1357400.3.peg.88"/>
<accession>V8CCI0</accession>
<feature type="domain" description="RmlD-like substrate binding" evidence="7">
    <location>
        <begin position="1"/>
        <end position="283"/>
    </location>
</feature>
<proteinExistence type="inferred from homology"/>
<evidence type="ECO:0000256" key="3">
    <source>
        <dbReference type="ARBA" id="ARBA00012929"/>
    </source>
</evidence>
<organism evidence="8 9">
    <name type="scientific">Helicobacter macacae MIT 99-5501</name>
    <dbReference type="NCBI Taxonomy" id="1357400"/>
    <lineage>
        <taxon>Bacteria</taxon>
        <taxon>Pseudomonadati</taxon>
        <taxon>Campylobacterota</taxon>
        <taxon>Epsilonproteobacteria</taxon>
        <taxon>Campylobacterales</taxon>
        <taxon>Helicobacteraceae</taxon>
        <taxon>Helicobacter</taxon>
    </lineage>
</organism>
<dbReference type="InterPro" id="IPR036291">
    <property type="entry name" value="NAD(P)-bd_dom_sf"/>
</dbReference>
<dbReference type="AlphaFoldDB" id="V8CCI0"/>
<dbReference type="GO" id="GO:0008831">
    <property type="term" value="F:dTDP-4-dehydrorhamnose reductase activity"/>
    <property type="evidence" value="ECO:0007669"/>
    <property type="project" value="UniProtKB-EC"/>
</dbReference>
<evidence type="ECO:0000256" key="6">
    <source>
        <dbReference type="RuleBase" id="RU364082"/>
    </source>
</evidence>
<dbReference type="PANTHER" id="PTHR10491">
    <property type="entry name" value="DTDP-4-DEHYDRORHAMNOSE REDUCTASE"/>
    <property type="match status" value="1"/>
</dbReference>
<dbReference type="GO" id="GO:0019305">
    <property type="term" value="P:dTDP-rhamnose biosynthetic process"/>
    <property type="evidence" value="ECO:0007669"/>
    <property type="project" value="UniProtKB-UniPathway"/>
</dbReference>
<keyword evidence="9" id="KW-1185">Reference proteome</keyword>
<comment type="pathway">
    <text evidence="1 6">Carbohydrate biosynthesis; dTDP-L-rhamnose biosynthesis.</text>
</comment>
<comment type="function">
    <text evidence="6">Catalyzes the reduction of dTDP-6-deoxy-L-lyxo-4-hexulose to yield dTDP-L-rhamnose.</text>
</comment>
<dbReference type="CDD" id="cd05254">
    <property type="entry name" value="dTDP_HR_like_SDR_e"/>
    <property type="match status" value="1"/>
</dbReference>
<reference evidence="8 9" key="1">
    <citation type="journal article" date="2014" name="Genome Announc.">
        <title>Draft genome sequences of six enterohepatic helicobacter species isolated from humans and one from rhesus macaques.</title>
        <authorList>
            <person name="Shen Z."/>
            <person name="Sheh A."/>
            <person name="Young S.K."/>
            <person name="Abouelliel A."/>
            <person name="Ward D.V."/>
            <person name="Earl A.M."/>
            <person name="Fox J.G."/>
        </authorList>
    </citation>
    <scope>NUCLEOTIDE SEQUENCE [LARGE SCALE GENOMIC DNA]</scope>
    <source>
        <strain evidence="8 9">MIT 99-5501</strain>
    </source>
</reference>
<dbReference type="GO" id="GO:0005829">
    <property type="term" value="C:cytosol"/>
    <property type="evidence" value="ECO:0007669"/>
    <property type="project" value="TreeGrafter"/>
</dbReference>
<dbReference type="RefSeq" id="WP_023926732.1">
    <property type="nucleotide sequence ID" value="NZ_KI669454.1"/>
</dbReference>
<evidence type="ECO:0000256" key="2">
    <source>
        <dbReference type="ARBA" id="ARBA00010944"/>
    </source>
</evidence>
<dbReference type="NCBIfam" id="TIGR01214">
    <property type="entry name" value="rmlD"/>
    <property type="match status" value="1"/>
</dbReference>
<keyword evidence="6" id="KW-0521">NADP</keyword>
<protein>
    <recommendedName>
        <fullName evidence="4 6">dTDP-4-dehydrorhamnose reductase</fullName>
        <ecNumber evidence="3 6">1.1.1.133</ecNumber>
    </recommendedName>
</protein>
<evidence type="ECO:0000259" key="7">
    <source>
        <dbReference type="Pfam" id="PF04321"/>
    </source>
</evidence>
<dbReference type="OrthoDB" id="9803892at2"/>
<keyword evidence="6" id="KW-0560">Oxidoreductase</keyword>
<gene>
    <name evidence="8" type="ORF">HMPREF2086_00063</name>
</gene>